<evidence type="ECO:0000313" key="2">
    <source>
        <dbReference type="Proteomes" id="UP000030687"/>
    </source>
</evidence>
<keyword evidence="2" id="KW-1185">Reference proteome</keyword>
<dbReference type="Gramene" id="ESR36008">
    <property type="protein sequence ID" value="ESR36008"/>
    <property type="gene ID" value="CICLE_v10029877mg"/>
</dbReference>
<feature type="non-terminal residue" evidence="1">
    <location>
        <position position="1"/>
    </location>
</feature>
<dbReference type="KEGG" id="cic:CICLE_v10029877mg"/>
<proteinExistence type="predicted"/>
<organism evidence="1 2">
    <name type="scientific">Citrus clementina</name>
    <name type="common">Clementine</name>
    <name type="synonym">Citrus deliciosa x Citrus sinensis</name>
    <dbReference type="NCBI Taxonomy" id="85681"/>
    <lineage>
        <taxon>Eukaryota</taxon>
        <taxon>Viridiplantae</taxon>
        <taxon>Streptophyta</taxon>
        <taxon>Embryophyta</taxon>
        <taxon>Tracheophyta</taxon>
        <taxon>Spermatophyta</taxon>
        <taxon>Magnoliopsida</taxon>
        <taxon>eudicotyledons</taxon>
        <taxon>Gunneridae</taxon>
        <taxon>Pentapetalae</taxon>
        <taxon>rosids</taxon>
        <taxon>malvids</taxon>
        <taxon>Sapindales</taxon>
        <taxon>Rutaceae</taxon>
        <taxon>Aurantioideae</taxon>
        <taxon>Citrus</taxon>
    </lineage>
</organism>
<reference evidence="1 2" key="1">
    <citation type="submission" date="2013-10" db="EMBL/GenBank/DDBJ databases">
        <authorList>
            <consortium name="International Citrus Genome Consortium"/>
            <person name="Jenkins J."/>
            <person name="Schmutz J."/>
            <person name="Prochnik S."/>
            <person name="Rokhsar D."/>
            <person name="Gmitter F."/>
            <person name="Ollitrault P."/>
            <person name="Machado M."/>
            <person name="Talon M."/>
            <person name="Wincker P."/>
            <person name="Jaillon O."/>
            <person name="Morgante M."/>
        </authorList>
    </citation>
    <scope>NUCLEOTIDE SEQUENCE</scope>
    <source>
        <strain evidence="2">cv. Clemenules</strain>
    </source>
</reference>
<gene>
    <name evidence="1" type="ORF">CICLE_v10029877mg</name>
</gene>
<dbReference type="Proteomes" id="UP000030687">
    <property type="component" value="Unassembled WGS sequence"/>
</dbReference>
<dbReference type="AlphaFoldDB" id="V4RNR5"/>
<sequence>TKMRCKSEMQTMLTKIFKAPIKVLRKAREVYLKGMENLAAPAFCLPKSCSVNSIRACDNEDLRQLLCAASTRIMKGEEQLNGMATNYSLSVGKIGRIEEDKPCSFRSCSEG</sequence>
<dbReference type="PANTHER" id="PTHR33526:SF20">
    <property type="entry name" value="VQ DOMAIN-CONTAINING PROTEIN"/>
    <property type="match status" value="1"/>
</dbReference>
<protein>
    <submittedName>
        <fullName evidence="1">Uncharacterized protein</fullName>
    </submittedName>
</protein>
<dbReference type="InParanoid" id="V4RNR5"/>
<accession>V4RNR5</accession>
<name>V4RNR5_CITCL</name>
<evidence type="ECO:0000313" key="1">
    <source>
        <dbReference type="EMBL" id="ESR36008.1"/>
    </source>
</evidence>
<dbReference type="PANTHER" id="PTHR33526">
    <property type="entry name" value="OS07G0123800 PROTEIN"/>
    <property type="match status" value="1"/>
</dbReference>
<dbReference type="EMBL" id="KI536978">
    <property type="protein sequence ID" value="ESR36008.1"/>
    <property type="molecule type" value="Genomic_DNA"/>
</dbReference>